<keyword evidence="1" id="KW-0472">Membrane</keyword>
<dbReference type="Proteomes" id="UP000051451">
    <property type="component" value="Unassembled WGS sequence"/>
</dbReference>
<keyword evidence="3" id="KW-1185">Reference proteome</keyword>
<dbReference type="GeneID" id="98318729"/>
<feature type="transmembrane region" description="Helical" evidence="1">
    <location>
        <begin position="34"/>
        <end position="58"/>
    </location>
</feature>
<dbReference type="RefSeq" id="WP_057871458.1">
    <property type="nucleotide sequence ID" value="NZ_AZGB01000015.1"/>
</dbReference>
<keyword evidence="1" id="KW-0812">Transmembrane</keyword>
<comment type="caution">
    <text evidence="2">The sequence shown here is derived from an EMBL/GenBank/DDBJ whole genome shotgun (WGS) entry which is preliminary data.</text>
</comment>
<dbReference type="AlphaFoldDB" id="A0A0R1VU93"/>
<protein>
    <submittedName>
        <fullName evidence="2">Uncharacterized protein</fullName>
    </submittedName>
</protein>
<sequence>MKRYSNQGGESIENQNSASDLYQGQIAAEKKTTIFLIFGWISAALSLISPAIGTISIISGVLTIKYHRKLAGSILIITTLVFIGIGLTGSFNDFITSFAEGFVAGVEGK</sequence>
<proteinExistence type="predicted"/>
<evidence type="ECO:0000256" key="1">
    <source>
        <dbReference type="SAM" id="Phobius"/>
    </source>
</evidence>
<keyword evidence="1" id="KW-1133">Transmembrane helix</keyword>
<dbReference type="EMBL" id="AZGB01000015">
    <property type="protein sequence ID" value="KRM06547.1"/>
    <property type="molecule type" value="Genomic_DNA"/>
</dbReference>
<reference evidence="2 3" key="1">
    <citation type="journal article" date="2015" name="Genome Announc.">
        <title>Expanding the biotechnology potential of lactobacilli through comparative genomics of 213 strains and associated genera.</title>
        <authorList>
            <person name="Sun Z."/>
            <person name="Harris H.M."/>
            <person name="McCann A."/>
            <person name="Guo C."/>
            <person name="Argimon S."/>
            <person name="Zhang W."/>
            <person name="Yang X."/>
            <person name="Jeffery I.B."/>
            <person name="Cooney J.C."/>
            <person name="Kagawa T.F."/>
            <person name="Liu W."/>
            <person name="Song Y."/>
            <person name="Salvetti E."/>
            <person name="Wrobel A."/>
            <person name="Rasinkangas P."/>
            <person name="Parkhill J."/>
            <person name="Rea M.C."/>
            <person name="O'Sullivan O."/>
            <person name="Ritari J."/>
            <person name="Douillard F.P."/>
            <person name="Paul Ross R."/>
            <person name="Yang R."/>
            <person name="Briner A.E."/>
            <person name="Felis G.E."/>
            <person name="de Vos W.M."/>
            <person name="Barrangou R."/>
            <person name="Klaenhammer T.R."/>
            <person name="Caufield P.W."/>
            <person name="Cui Y."/>
            <person name="Zhang H."/>
            <person name="O'Toole P.W."/>
        </authorList>
    </citation>
    <scope>NUCLEOTIDE SEQUENCE [LARGE SCALE GENOMIC DNA]</scope>
    <source>
        <strain evidence="2 3">DSM 18630</strain>
    </source>
</reference>
<evidence type="ECO:0000313" key="2">
    <source>
        <dbReference type="EMBL" id="KRM06547.1"/>
    </source>
</evidence>
<accession>A0A0R1VU93</accession>
<gene>
    <name evidence="2" type="ORF">FC89_GL000696</name>
</gene>
<name>A0A0R1VU93_9LACO</name>
<evidence type="ECO:0000313" key="3">
    <source>
        <dbReference type="Proteomes" id="UP000051451"/>
    </source>
</evidence>
<organism evidence="2 3">
    <name type="scientific">Liquorilactobacillus ghanensis DSM 18630</name>
    <dbReference type="NCBI Taxonomy" id="1423750"/>
    <lineage>
        <taxon>Bacteria</taxon>
        <taxon>Bacillati</taxon>
        <taxon>Bacillota</taxon>
        <taxon>Bacilli</taxon>
        <taxon>Lactobacillales</taxon>
        <taxon>Lactobacillaceae</taxon>
        <taxon>Liquorilactobacillus</taxon>
    </lineage>
</organism>
<dbReference type="PATRIC" id="fig|1423750.3.peg.717"/>
<feature type="transmembrane region" description="Helical" evidence="1">
    <location>
        <begin position="70"/>
        <end position="91"/>
    </location>
</feature>